<feature type="region of interest" description="Disordered" evidence="1">
    <location>
        <begin position="1925"/>
        <end position="1950"/>
    </location>
</feature>
<evidence type="ECO:0000313" key="2">
    <source>
        <dbReference type="EMBL" id="KPI86021.1"/>
    </source>
</evidence>
<dbReference type="Proteomes" id="UP000038009">
    <property type="component" value="Unassembled WGS sequence"/>
</dbReference>
<keyword evidence="3" id="KW-1185">Reference proteome</keyword>
<gene>
    <name evidence="2" type="ORF">ABL78_4924</name>
</gene>
<evidence type="ECO:0000256" key="1">
    <source>
        <dbReference type="SAM" id="MobiDB-lite"/>
    </source>
</evidence>
<feature type="compositionally biased region" description="Basic residues" evidence="1">
    <location>
        <begin position="402"/>
        <end position="413"/>
    </location>
</feature>
<feature type="region of interest" description="Disordered" evidence="1">
    <location>
        <begin position="67"/>
        <end position="134"/>
    </location>
</feature>
<dbReference type="EMBL" id="LJSK01000153">
    <property type="protein sequence ID" value="KPI86021.1"/>
    <property type="molecule type" value="Genomic_DNA"/>
</dbReference>
<feature type="region of interest" description="Disordered" evidence="1">
    <location>
        <begin position="389"/>
        <end position="413"/>
    </location>
</feature>
<feature type="compositionally biased region" description="Low complexity" evidence="1">
    <location>
        <begin position="1062"/>
        <end position="1082"/>
    </location>
</feature>
<name>A0A0N1I2W2_LEPSE</name>
<feature type="compositionally biased region" description="Low complexity" evidence="1">
    <location>
        <begin position="1925"/>
        <end position="1944"/>
    </location>
</feature>
<dbReference type="OrthoDB" id="273720at2759"/>
<protein>
    <submittedName>
        <fullName evidence="2">Uncharacterized protein</fullName>
    </submittedName>
</protein>
<feature type="region of interest" description="Disordered" evidence="1">
    <location>
        <begin position="980"/>
        <end position="1008"/>
    </location>
</feature>
<dbReference type="VEuPathDB" id="TriTrypDB:Lsey_0153_0130"/>
<evidence type="ECO:0000313" key="3">
    <source>
        <dbReference type="Proteomes" id="UP000038009"/>
    </source>
</evidence>
<feature type="compositionally biased region" description="Low complexity" evidence="1">
    <location>
        <begin position="834"/>
        <end position="843"/>
    </location>
</feature>
<dbReference type="OMA" id="CVEAYCA"/>
<feature type="region of interest" description="Disordered" evidence="1">
    <location>
        <begin position="802"/>
        <end position="843"/>
    </location>
</feature>
<feature type="region of interest" description="Disordered" evidence="1">
    <location>
        <begin position="1383"/>
        <end position="1408"/>
    </location>
</feature>
<sequence>MYARLSYSPKVTAKLMRGAWRAAVTAGPSVAAAAAASGASSCIASTTARAYHSQSCCLRAPTVKRTAVTSKARTPRRRAPSRVAAASPSPPPQPVKGATPAVNSAGTGVGGEGGAADCLKSSTPPLRADKAESAQMNAEQRRLLRLCDAVREWSALRRHCGRESRCNAAVGASSEVRVAAGSAPATSRSALSLPSTLSAAPGRAAAMLSSGPTSLSRSGSPAEVSMAERTLLLSTLAKEAGTYPQLYALFDPLGHNGGGAKEDAPSASTSQQQQRQSSGCISWEVQGVESLVCSEASTVELLTLLRVHGAVAQRSVGGARLHDTLWDALVHGVKQLVVRDVAVAQRRRSDNRATAEVGPMTSIAQVLHVVVYAYRDQLALGADAATQRRGRSATVGDSTACGKKRGAGPKARRLQKELQLQKRSEDTAVHARVARVLTELAVPLYELDQRIANGARGGDAAVPPLASETPDPTAYGAASTLVMLSALSAVADEAATLLARVPFQGEAPVGCTPPNWCEWREASLARLSSHLEAERSKVGAGAVDSAAAAETAGVFADVLRCLRWTEELEAVLHVSTLRKVEELCRHVLLQACRTADSTGGGMFAAFFCTPSVAAELNRLSPDRVTYAQAFTDICTVAAAFLQRHPDRIPSLVDTLEQEHHAAVAAHFGSSRQLPPRPPLRSPAVQLVYAMLCAGFAASSLLTSDLCLSLSPRDTLEVVRAANLFSLTCGTAPLPVRTRGVLVDQVVQILLQCRKDGHRVVVSSTDEGVAEDGDGSSCSIAARLSDGAAVSCVRASSYGATHAGVLRHPPTGPDTLARRGGRGRGSRSASKKQSSRSAQTSGAFRENAAASAAASAGAVLTPAAYRPQVNHALHVSIESIVECVVRGDTSAVERITLALLPLLQQEGRETALTECLECIWAALRQRLAEMGSSDLTSAPTSPAHGLLQRRMTLFMEEALAMLSSLFLPHMTESAVKALTSNSASPMPSAATTELHGSAHGDGGARAGPLSRAAPLRGAAHIDMALRLTTVSILCGLPAGTVAQLTTLHNSLLKSQGRAAEVASTAEAAAAGPSSTATTAPASERTADPVGAAFAVVERLERLLSDITRQALPWARHAQSPHVRSSGAAVQQVLGAYIASTAAVVRGVTQAATSAGVPDLSSSNRSGTPAPRPTVSARYRHYLLTVVHLLYRLSTEFPVETEPAVLRQFRVEVLDPALTAVLLASPASSKDSTSVINSRSDPVPAPQMMMPLTTLTEVVVVMCVPDSVQYVSMTLMRGVVAAVEQHLDAREQQKHECATSKGSTLPSDTVTGVLATQLLSSAATVCLRADDTLTSMLLQLLEKLGPLLSLWQTATVLERLHVTGAPLSAPPVRVLIERLVTALQDGEDDPLPSQPSPLGDDDRRSAERPRLSRAQSLHILHALSAMQRTADVAVAEQRWSPGEEADATALLRLLRAVPYASLLRSLVQPHLLQHHVYSVAEFGMMVEVVAGLLSAAEADETDAKGDDTLKLASQWTAETRSALGQIPRVLAAAALQAMQLPYDRHDVPQLLRGYAALTCDPQLQQQTLRALISHTIRAAPAMTPSEVVGCVEAYCAGGIVHPQLYGVLLGRAADMGRRLTLELAVRLLRCGTLAGHADVRTVCVTAVQPIFVSQVRGLLQSDPRMLVSVTSTALAILHCLRDCFPHADISAAALANVARYHRDVLPSVVKAALELIEKRGSVDYDVTHVLARHCIATVLPTCTATELANVTCLLLSCGLRSATLLEVVYRRLGEVIETMPGSSLAKLAQGLLRASVEVDTTAVLLICGRVMALASTAAAADGAAEPVTVKREAGRRSTRAGRPQPTGPASAAPSAAVTRPPVPLTLHQVCVVSHLLRSVGRRHVTAVMETVDALLLYAQRRVEADLSVMPPAATDAAVHSAVTTQSAADAAGVGESSGEAEGRAASHSPPLPPPLPVLADVYPQEVEGLLRSCIELSSKPKMFRTLVHSLADRIASLLQQAAAEEELADGSAVLATTMSHRHSLAQRRPHRSPLAACSTDDGLRSGSAASLAWRKDLLLLVDLCSLLIRLGEAQHPAVRVLFDVLYERRGMLLQRALLVKTTKQSLELAGREAHPELYKLMVDGAMV</sequence>
<feature type="compositionally biased region" description="Basic and acidic residues" evidence="1">
    <location>
        <begin position="1398"/>
        <end position="1408"/>
    </location>
</feature>
<reference evidence="2 3" key="1">
    <citation type="journal article" date="2015" name="PLoS Pathog.">
        <title>Leptomonas seymouri: Adaptations to the Dixenous Life Cycle Analyzed by Genome Sequencing, Transcriptome Profiling and Co-infection with Leishmania donovani.</title>
        <authorList>
            <person name="Kraeva N."/>
            <person name="Butenko A."/>
            <person name="Hlavacova J."/>
            <person name="Kostygov A."/>
            <person name="Myskova J."/>
            <person name="Grybchuk D."/>
            <person name="Lestinova T."/>
            <person name="Votypka J."/>
            <person name="Volf P."/>
            <person name="Opperdoes F."/>
            <person name="Flegontov P."/>
            <person name="Lukes J."/>
            <person name="Yurchenko V."/>
        </authorList>
    </citation>
    <scope>NUCLEOTIDE SEQUENCE [LARGE SCALE GENOMIC DNA]</scope>
    <source>
        <strain evidence="2 3">ATCC 30220</strain>
    </source>
</reference>
<dbReference type="PANTHER" id="PTHR12460">
    <property type="entry name" value="CYCLIN-DEPENDENT KINASE INHIBITOR-RELATED PROTEIN"/>
    <property type="match status" value="1"/>
</dbReference>
<proteinExistence type="predicted"/>
<accession>A0A0N1I2W2</accession>
<feature type="compositionally biased region" description="Polar residues" evidence="1">
    <location>
        <begin position="980"/>
        <end position="990"/>
    </location>
</feature>
<dbReference type="PANTHER" id="PTHR12460:SF38">
    <property type="entry name" value="KINETOPLAST-ASSOCIATED PROTEIN-LIKE PROTEIN"/>
    <property type="match status" value="1"/>
</dbReference>
<feature type="region of interest" description="Disordered" evidence="1">
    <location>
        <begin position="1822"/>
        <end position="1855"/>
    </location>
</feature>
<comment type="caution">
    <text evidence="2">The sequence shown here is derived from an EMBL/GenBank/DDBJ whole genome shotgun (WGS) entry which is preliminary data.</text>
</comment>
<organism evidence="2 3">
    <name type="scientific">Leptomonas seymouri</name>
    <dbReference type="NCBI Taxonomy" id="5684"/>
    <lineage>
        <taxon>Eukaryota</taxon>
        <taxon>Discoba</taxon>
        <taxon>Euglenozoa</taxon>
        <taxon>Kinetoplastea</taxon>
        <taxon>Metakinetoplastina</taxon>
        <taxon>Trypanosomatida</taxon>
        <taxon>Trypanosomatidae</taxon>
        <taxon>Leishmaniinae</taxon>
        <taxon>Leptomonas</taxon>
    </lineage>
</organism>
<feature type="compositionally biased region" description="Basic residues" evidence="1">
    <location>
        <begin position="818"/>
        <end position="833"/>
    </location>
</feature>
<feature type="region of interest" description="Disordered" evidence="1">
    <location>
        <begin position="1062"/>
        <end position="1083"/>
    </location>
</feature>
<feature type="compositionally biased region" description="Low complexity" evidence="1">
    <location>
        <begin position="1841"/>
        <end position="1855"/>
    </location>
</feature>
<feature type="region of interest" description="Disordered" evidence="1">
    <location>
        <begin position="1152"/>
        <end position="1171"/>
    </location>
</feature>